<dbReference type="EMBL" id="AMCI01008372">
    <property type="protein sequence ID" value="EJW91134.1"/>
    <property type="molecule type" value="Genomic_DNA"/>
</dbReference>
<organism evidence="2">
    <name type="scientific">gut metagenome</name>
    <dbReference type="NCBI Taxonomy" id="749906"/>
    <lineage>
        <taxon>unclassified sequences</taxon>
        <taxon>metagenomes</taxon>
        <taxon>organismal metagenomes</taxon>
    </lineage>
</organism>
<dbReference type="AlphaFoldDB" id="J9FUW5"/>
<feature type="region of interest" description="Disordered" evidence="1">
    <location>
        <begin position="24"/>
        <end position="44"/>
    </location>
</feature>
<evidence type="ECO:0000313" key="2">
    <source>
        <dbReference type="EMBL" id="EJW91134.1"/>
    </source>
</evidence>
<protein>
    <submittedName>
        <fullName evidence="2">Uncharacterized protein</fullName>
    </submittedName>
</protein>
<name>J9FUW5_9ZZZZ</name>
<gene>
    <name evidence="2" type="ORF">EVA_20759</name>
</gene>
<proteinExistence type="predicted"/>
<sequence length="44" mass="5007">MATRWIATPKKSVRYVRVPLPQCQKGRKGCSPRSRYEGGAKKMV</sequence>
<evidence type="ECO:0000256" key="1">
    <source>
        <dbReference type="SAM" id="MobiDB-lite"/>
    </source>
</evidence>
<accession>J9FUW5</accession>
<comment type="caution">
    <text evidence="2">The sequence shown here is derived from an EMBL/GenBank/DDBJ whole genome shotgun (WGS) entry which is preliminary data.</text>
</comment>
<feature type="compositionally biased region" description="Basic and acidic residues" evidence="1">
    <location>
        <begin position="34"/>
        <end position="44"/>
    </location>
</feature>
<reference evidence="2" key="1">
    <citation type="journal article" date="2012" name="PLoS ONE">
        <title>Gene sets for utilization of primary and secondary nutrition supplies in the distal gut of endangered iberian lynx.</title>
        <authorList>
            <person name="Alcaide M."/>
            <person name="Messina E."/>
            <person name="Richter M."/>
            <person name="Bargiela R."/>
            <person name="Peplies J."/>
            <person name="Huws S.A."/>
            <person name="Newbold C.J."/>
            <person name="Golyshin P.N."/>
            <person name="Simon M.A."/>
            <person name="Lopez G."/>
            <person name="Yakimov M.M."/>
            <person name="Ferrer M."/>
        </authorList>
    </citation>
    <scope>NUCLEOTIDE SEQUENCE</scope>
</reference>